<feature type="compositionally biased region" description="Polar residues" evidence="1">
    <location>
        <begin position="330"/>
        <end position="346"/>
    </location>
</feature>
<accession>A0A9P6CU64</accession>
<name>A0A9P6CU64_9AGAR</name>
<evidence type="ECO:0000313" key="3">
    <source>
        <dbReference type="Proteomes" id="UP000807469"/>
    </source>
</evidence>
<reference evidence="2" key="1">
    <citation type="submission" date="2020-11" db="EMBL/GenBank/DDBJ databases">
        <authorList>
            <consortium name="DOE Joint Genome Institute"/>
            <person name="Ahrendt S."/>
            <person name="Riley R."/>
            <person name="Andreopoulos W."/>
            <person name="Labutti K."/>
            <person name="Pangilinan J."/>
            <person name="Ruiz-Duenas F.J."/>
            <person name="Barrasa J.M."/>
            <person name="Sanchez-Garcia M."/>
            <person name="Camarero S."/>
            <person name="Miyauchi S."/>
            <person name="Serrano A."/>
            <person name="Linde D."/>
            <person name="Babiker R."/>
            <person name="Drula E."/>
            <person name="Ayuso-Fernandez I."/>
            <person name="Pacheco R."/>
            <person name="Padilla G."/>
            <person name="Ferreira P."/>
            <person name="Barriuso J."/>
            <person name="Kellner H."/>
            <person name="Castanera R."/>
            <person name="Alfaro M."/>
            <person name="Ramirez L."/>
            <person name="Pisabarro A.G."/>
            <person name="Kuo A."/>
            <person name="Tritt A."/>
            <person name="Lipzen A."/>
            <person name="He G."/>
            <person name="Yan M."/>
            <person name="Ng V."/>
            <person name="Cullen D."/>
            <person name="Martin F."/>
            <person name="Rosso M.-N."/>
            <person name="Henrissat B."/>
            <person name="Hibbett D."/>
            <person name="Martinez A.T."/>
            <person name="Grigoriev I.V."/>
        </authorList>
    </citation>
    <scope>NUCLEOTIDE SEQUENCE</scope>
    <source>
        <strain evidence="2">CIRM-BRFM 674</strain>
    </source>
</reference>
<evidence type="ECO:0000256" key="1">
    <source>
        <dbReference type="SAM" id="MobiDB-lite"/>
    </source>
</evidence>
<evidence type="ECO:0000313" key="2">
    <source>
        <dbReference type="EMBL" id="KAF9472824.1"/>
    </source>
</evidence>
<proteinExistence type="predicted"/>
<feature type="non-terminal residue" evidence="2">
    <location>
        <position position="602"/>
    </location>
</feature>
<dbReference type="AlphaFoldDB" id="A0A9P6CU64"/>
<dbReference type="OrthoDB" id="3066350at2759"/>
<keyword evidence="3" id="KW-1185">Reference proteome</keyword>
<feature type="compositionally biased region" description="Polar residues" evidence="1">
    <location>
        <begin position="301"/>
        <end position="317"/>
    </location>
</feature>
<gene>
    <name evidence="2" type="ORF">BDN70DRAFT_775212</name>
</gene>
<dbReference type="Proteomes" id="UP000807469">
    <property type="component" value="Unassembled WGS sequence"/>
</dbReference>
<organism evidence="2 3">
    <name type="scientific">Pholiota conissans</name>
    <dbReference type="NCBI Taxonomy" id="109636"/>
    <lineage>
        <taxon>Eukaryota</taxon>
        <taxon>Fungi</taxon>
        <taxon>Dikarya</taxon>
        <taxon>Basidiomycota</taxon>
        <taxon>Agaricomycotina</taxon>
        <taxon>Agaricomycetes</taxon>
        <taxon>Agaricomycetidae</taxon>
        <taxon>Agaricales</taxon>
        <taxon>Agaricineae</taxon>
        <taxon>Strophariaceae</taxon>
        <taxon>Pholiota</taxon>
    </lineage>
</organism>
<comment type="caution">
    <text evidence="2">The sequence shown here is derived from an EMBL/GenBank/DDBJ whole genome shotgun (WGS) entry which is preliminary data.</text>
</comment>
<dbReference type="EMBL" id="MU155494">
    <property type="protein sequence ID" value="KAF9472824.1"/>
    <property type="molecule type" value="Genomic_DNA"/>
</dbReference>
<sequence>LLSEEAFNAAQKVYDEQVKVLKFRKEVSRRLAYEHAKEKNPTKRITVGTDDPMTVLMAKLAGIPVKKPRVRPGYTVWGQNNRQFVDPIYEQRVKDGNIPLRQRAALRMQVYKECFSELDEDERREYENRATEEHQAAVEKIEQTLNMPPSEAPADRQQVLNNLPSFVQPILDLVAAHTGWKVTLLAGGPEPADKGRLNMMSFHAGETTGNIKINFGRSERLAYKNFVMPIFGNFLKKCYSVEDCRTFALTDASSSSLAKVFELDGGTYSVDSIPEDCTNIKIARPQGSNFDFNTPAPSCLSQSTALPAPSQVSSPTRFPSPPICDAPSMSLPSQNTASAPQPSLRVQHSPPAPSFVSTGELRRSSDLLHAASANPSSVSTTTASNAEADSERCRSVRRRPSAAEHLSPSPKRLRSSKENNVPQMRSRSSKARDGNGKGTRLLYAPLAVRDPSSTSSATNSRDVAPLAPLTREDLAGCPDWFLNAYQMLISKDFGLSWVELVRAWAHFERAESFEEVEKLGTTGRPPCISAWIARARARTYQPDLGTLSTFEKQFNSWWKSLQPEWRRNGIDGVLVKQPGNFEEIRRPGKNGIVSVIAALFFW</sequence>
<protein>
    <submittedName>
        <fullName evidence="2">Uncharacterized protein</fullName>
    </submittedName>
</protein>
<feature type="non-terminal residue" evidence="2">
    <location>
        <position position="1"/>
    </location>
</feature>
<feature type="compositionally biased region" description="Polar residues" evidence="1">
    <location>
        <begin position="373"/>
        <end position="387"/>
    </location>
</feature>
<feature type="region of interest" description="Disordered" evidence="1">
    <location>
        <begin position="301"/>
        <end position="438"/>
    </location>
</feature>